<dbReference type="PANTHER" id="PTHR11733:SF167">
    <property type="entry name" value="FI17812P1-RELATED"/>
    <property type="match status" value="1"/>
</dbReference>
<organism evidence="10 11">
    <name type="scientific">Propioniferax innocua</name>
    <dbReference type="NCBI Taxonomy" id="1753"/>
    <lineage>
        <taxon>Bacteria</taxon>
        <taxon>Bacillati</taxon>
        <taxon>Actinomycetota</taxon>
        <taxon>Actinomycetes</taxon>
        <taxon>Propionibacteriales</taxon>
        <taxon>Propionibacteriaceae</taxon>
        <taxon>Propioniferax</taxon>
    </lineage>
</organism>
<keyword evidence="6" id="KW-0862">Zinc</keyword>
<name>A0A542ZSS2_9ACTN</name>
<evidence type="ECO:0000256" key="1">
    <source>
        <dbReference type="ARBA" id="ARBA00001947"/>
    </source>
</evidence>
<dbReference type="Pfam" id="PF01431">
    <property type="entry name" value="Peptidase_M13"/>
    <property type="match status" value="1"/>
</dbReference>
<evidence type="ECO:0000256" key="6">
    <source>
        <dbReference type="ARBA" id="ARBA00022833"/>
    </source>
</evidence>
<keyword evidence="11" id="KW-1185">Reference proteome</keyword>
<dbReference type="InterPro" id="IPR024079">
    <property type="entry name" value="MetalloPept_cat_dom_sf"/>
</dbReference>
<accession>A0A542ZSS2</accession>
<dbReference type="InterPro" id="IPR008753">
    <property type="entry name" value="Peptidase_M13_N"/>
</dbReference>
<dbReference type="SUPFAM" id="SSF55486">
    <property type="entry name" value="Metalloproteases ('zincins'), catalytic domain"/>
    <property type="match status" value="1"/>
</dbReference>
<comment type="caution">
    <text evidence="10">The sequence shown here is derived from an EMBL/GenBank/DDBJ whole genome shotgun (WGS) entry which is preliminary data.</text>
</comment>
<evidence type="ECO:0000256" key="5">
    <source>
        <dbReference type="ARBA" id="ARBA00022801"/>
    </source>
</evidence>
<proteinExistence type="inferred from homology"/>
<feature type="domain" description="Peptidase M13 C-terminal" evidence="8">
    <location>
        <begin position="445"/>
        <end position="648"/>
    </location>
</feature>
<comment type="similarity">
    <text evidence="2">Belongs to the peptidase M13 family.</text>
</comment>
<dbReference type="RefSeq" id="WP_142093095.1">
    <property type="nucleotide sequence ID" value="NZ_BAAAMD010000002.1"/>
</dbReference>
<evidence type="ECO:0000313" key="11">
    <source>
        <dbReference type="Proteomes" id="UP000316196"/>
    </source>
</evidence>
<dbReference type="PRINTS" id="PR00786">
    <property type="entry name" value="NEPRILYSIN"/>
</dbReference>
<sequence length="651" mass="71970">MSAPALDPSNFDTTVSPREDLFRHVNGTWLATASIDDDKSGAGAFIDLRDQAEVAVREIITGLVERDDLTDPDERRIAALYRSFMDVDRIEEMDAAPLQPFLAEIDAIDSVTALAQHLGARGAMGLRSALGWSVEADPGDPTRPVLFLGQGGLGLPDEAYYRAEEHAETLTAYREHVAHTFTLAGFGDAEARADRVLTLETAIASHHWDNVTTRDLVKMYNLQTLEAFTAAVPGLLFDEILAGAGIAAEKFSEFVNCQPSFFTGLAELLVEERLEQWRDWARFATISGLSPYLSQRFVDARFAFYGTTLSGTPTNRERWKRGVGLVEGALGEAVGRLYVRRHFTPESKARMDELVANVIEAYRLSIAELDWMTDATRAEALRKLEGFTPKIGHPVKWRDYSGFEPGDDVVANVLASNRLDAEYELGKLGKPIDRDEWEMTPQTVNAYYHPLRNEIVFPAAILQPPFFNADADDAINYGGIGAVIAHEIGHGFDDKGSTCDGDGRLRDWWTAEDREAFEDRTKALIDQFAVLSPAGADGQKVNGELTIGENIGDLGGLGIAYKAWRLAVGDSEPEPIDGLTGAQRLFFGWAQVWRGKRRPETVKMLLAVDPHSPEEFRCNQIARNIDAFADAFGVEPGDGMWLAPEERVTIW</sequence>
<dbReference type="EMBL" id="VFOR01000001">
    <property type="protein sequence ID" value="TQL63367.1"/>
    <property type="molecule type" value="Genomic_DNA"/>
</dbReference>
<dbReference type="AlphaFoldDB" id="A0A542ZSS2"/>
<dbReference type="PANTHER" id="PTHR11733">
    <property type="entry name" value="ZINC METALLOPROTEASE FAMILY M13 NEPRILYSIN-RELATED"/>
    <property type="match status" value="1"/>
</dbReference>
<evidence type="ECO:0000256" key="4">
    <source>
        <dbReference type="ARBA" id="ARBA00022723"/>
    </source>
</evidence>
<dbReference type="GO" id="GO:0016485">
    <property type="term" value="P:protein processing"/>
    <property type="evidence" value="ECO:0007669"/>
    <property type="project" value="TreeGrafter"/>
</dbReference>
<keyword evidence="4" id="KW-0479">Metal-binding</keyword>
<dbReference type="OrthoDB" id="9775677at2"/>
<dbReference type="InterPro" id="IPR018497">
    <property type="entry name" value="Peptidase_M13_C"/>
</dbReference>
<dbReference type="CDD" id="cd08662">
    <property type="entry name" value="M13"/>
    <property type="match status" value="1"/>
</dbReference>
<dbReference type="InterPro" id="IPR000718">
    <property type="entry name" value="Peptidase_M13"/>
</dbReference>
<dbReference type="Gene3D" id="3.40.390.10">
    <property type="entry name" value="Collagenase (Catalytic Domain)"/>
    <property type="match status" value="1"/>
</dbReference>
<dbReference type="Pfam" id="PF05649">
    <property type="entry name" value="Peptidase_M13_N"/>
    <property type="match status" value="1"/>
</dbReference>
<keyword evidence="7" id="KW-0482">Metalloprotease</keyword>
<feature type="domain" description="Peptidase M13 N-terminal" evidence="9">
    <location>
        <begin position="17"/>
        <end position="394"/>
    </location>
</feature>
<dbReference type="GO" id="GO:0004222">
    <property type="term" value="F:metalloendopeptidase activity"/>
    <property type="evidence" value="ECO:0007669"/>
    <property type="project" value="InterPro"/>
</dbReference>
<keyword evidence="5" id="KW-0378">Hydrolase</keyword>
<evidence type="ECO:0000256" key="2">
    <source>
        <dbReference type="ARBA" id="ARBA00007357"/>
    </source>
</evidence>
<evidence type="ECO:0000259" key="8">
    <source>
        <dbReference type="Pfam" id="PF01431"/>
    </source>
</evidence>
<reference evidence="10 11" key="1">
    <citation type="submission" date="2019-06" db="EMBL/GenBank/DDBJ databases">
        <title>Sequencing the genomes of 1000 actinobacteria strains.</title>
        <authorList>
            <person name="Klenk H.-P."/>
        </authorList>
    </citation>
    <scope>NUCLEOTIDE SEQUENCE [LARGE SCALE GENOMIC DNA]</scope>
    <source>
        <strain evidence="10 11">DSM 8251</strain>
    </source>
</reference>
<protein>
    <submittedName>
        <fullName evidence="10">Endothelin-converting enzyme</fullName>
    </submittedName>
</protein>
<dbReference type="Proteomes" id="UP000316196">
    <property type="component" value="Unassembled WGS sequence"/>
</dbReference>
<dbReference type="PROSITE" id="PS51885">
    <property type="entry name" value="NEPRILYSIN"/>
    <property type="match status" value="1"/>
</dbReference>
<dbReference type="Gene3D" id="1.10.1380.10">
    <property type="entry name" value="Neutral endopeptidase , domain2"/>
    <property type="match status" value="1"/>
</dbReference>
<dbReference type="GO" id="GO:0005886">
    <property type="term" value="C:plasma membrane"/>
    <property type="evidence" value="ECO:0007669"/>
    <property type="project" value="TreeGrafter"/>
</dbReference>
<evidence type="ECO:0000256" key="7">
    <source>
        <dbReference type="ARBA" id="ARBA00023049"/>
    </source>
</evidence>
<comment type="cofactor">
    <cofactor evidence="1">
        <name>Zn(2+)</name>
        <dbReference type="ChEBI" id="CHEBI:29105"/>
    </cofactor>
</comment>
<gene>
    <name evidence="10" type="ORF">FB460_1175</name>
</gene>
<dbReference type="GO" id="GO:0046872">
    <property type="term" value="F:metal ion binding"/>
    <property type="evidence" value="ECO:0007669"/>
    <property type="project" value="UniProtKB-KW"/>
</dbReference>
<evidence type="ECO:0000259" key="9">
    <source>
        <dbReference type="Pfam" id="PF05649"/>
    </source>
</evidence>
<keyword evidence="3" id="KW-0645">Protease</keyword>
<dbReference type="InterPro" id="IPR042089">
    <property type="entry name" value="Peptidase_M13_dom_2"/>
</dbReference>
<evidence type="ECO:0000256" key="3">
    <source>
        <dbReference type="ARBA" id="ARBA00022670"/>
    </source>
</evidence>
<evidence type="ECO:0000313" key="10">
    <source>
        <dbReference type="EMBL" id="TQL63367.1"/>
    </source>
</evidence>